<dbReference type="InterPro" id="IPR005835">
    <property type="entry name" value="NTP_transferase_dom"/>
</dbReference>
<reference evidence="2 3" key="1">
    <citation type="submission" date="2020-08" db="EMBL/GenBank/DDBJ databases">
        <title>Genomic Encyclopedia of Type Strains, Phase IV (KMG-IV): sequencing the most valuable type-strain genomes for metagenomic binning, comparative biology and taxonomic classification.</title>
        <authorList>
            <person name="Goeker M."/>
        </authorList>
    </citation>
    <scope>NUCLEOTIDE SEQUENCE [LARGE SCALE GENOMIC DNA]</scope>
    <source>
        <strain evidence="2 3">DSM 105137</strain>
    </source>
</reference>
<proteinExistence type="predicted"/>
<protein>
    <submittedName>
        <fullName evidence="2">dTDP-glucose pyrophosphorylase</fullName>
    </submittedName>
</protein>
<dbReference type="RefSeq" id="WP_183495724.1">
    <property type="nucleotide sequence ID" value="NZ_JACIFF010000005.1"/>
</dbReference>
<accession>A0A840E2Z9</accession>
<sequence length="304" mass="34188">MAVTKPTLVILAAGMGSRYGGLKQIDGVGPSEEGIIEYSIYDAIRAGFGKVVFVIRKDIEAPFREKFDGKFGDKIEVAYAFQGMDSYVPSDVDHTKREKPWGTTHAMLVAKEVTHEPFAVINADDYYGTEAFQKMASFLVADADEETFAMVGYVLHRTLSDHGTVNRGVTVVAEDYLLQDVNERLKIQRGDDDKVRYLGEDGHQYELADDSVVSMNFWGFHPSIFDRIQKGFEEFARDNKDNPRAEYLIPELVDGMIKDGTAKVKVLVSEDKWYGVTYQEDKPKVQEAFAMLVAENTYPTPLFS</sequence>
<organism evidence="2 3">
    <name type="scientific">Neolewinella aquimaris</name>
    <dbReference type="NCBI Taxonomy" id="1835722"/>
    <lineage>
        <taxon>Bacteria</taxon>
        <taxon>Pseudomonadati</taxon>
        <taxon>Bacteroidota</taxon>
        <taxon>Saprospiria</taxon>
        <taxon>Saprospirales</taxon>
        <taxon>Lewinellaceae</taxon>
        <taxon>Neolewinella</taxon>
    </lineage>
</organism>
<dbReference type="Proteomes" id="UP000576209">
    <property type="component" value="Unassembled WGS sequence"/>
</dbReference>
<dbReference type="Gene3D" id="3.90.550.10">
    <property type="entry name" value="Spore Coat Polysaccharide Biosynthesis Protein SpsA, Chain A"/>
    <property type="match status" value="1"/>
</dbReference>
<evidence type="ECO:0000259" key="1">
    <source>
        <dbReference type="Pfam" id="PF00483"/>
    </source>
</evidence>
<keyword evidence="3" id="KW-1185">Reference proteome</keyword>
<evidence type="ECO:0000313" key="3">
    <source>
        <dbReference type="Proteomes" id="UP000576209"/>
    </source>
</evidence>
<dbReference type="Pfam" id="PF00483">
    <property type="entry name" value="NTP_transferase"/>
    <property type="match status" value="1"/>
</dbReference>
<feature type="domain" description="Nucleotidyl transferase" evidence="1">
    <location>
        <begin position="9"/>
        <end position="237"/>
    </location>
</feature>
<dbReference type="SUPFAM" id="SSF53448">
    <property type="entry name" value="Nucleotide-diphospho-sugar transferases"/>
    <property type="match status" value="1"/>
</dbReference>
<gene>
    <name evidence="2" type="ORF">GGR28_002095</name>
</gene>
<evidence type="ECO:0000313" key="2">
    <source>
        <dbReference type="EMBL" id="MBB4079470.1"/>
    </source>
</evidence>
<dbReference type="InterPro" id="IPR029044">
    <property type="entry name" value="Nucleotide-diphossugar_trans"/>
</dbReference>
<dbReference type="EMBL" id="JACIFF010000005">
    <property type="protein sequence ID" value="MBB4079470.1"/>
    <property type="molecule type" value="Genomic_DNA"/>
</dbReference>
<name>A0A840E2Z9_9BACT</name>
<comment type="caution">
    <text evidence="2">The sequence shown here is derived from an EMBL/GenBank/DDBJ whole genome shotgun (WGS) entry which is preliminary data.</text>
</comment>
<dbReference type="AlphaFoldDB" id="A0A840E2Z9"/>